<evidence type="ECO:0000313" key="2">
    <source>
        <dbReference type="Proteomes" id="UP000671828"/>
    </source>
</evidence>
<reference evidence="1" key="1">
    <citation type="submission" date="2021-04" db="EMBL/GenBank/DDBJ databases">
        <title>Saccharothrix algeriensis WGS.</title>
        <authorList>
            <person name="Stuskova K."/>
            <person name="Hakalova E."/>
            <person name="Tebbal A.B."/>
            <person name="Eichmeier A."/>
        </authorList>
    </citation>
    <scope>NUCLEOTIDE SEQUENCE</scope>
    <source>
        <strain evidence="1">NRRL B-24137</strain>
    </source>
</reference>
<dbReference type="EMBL" id="CP072788">
    <property type="protein sequence ID" value="QTR04618.1"/>
    <property type="molecule type" value="Genomic_DNA"/>
</dbReference>
<dbReference type="Proteomes" id="UP000671828">
    <property type="component" value="Chromosome"/>
</dbReference>
<protein>
    <submittedName>
        <fullName evidence="1">Uncharacterized protein</fullName>
    </submittedName>
</protein>
<gene>
    <name evidence="1" type="ORF">J7S33_07125</name>
</gene>
<feature type="non-terminal residue" evidence="1">
    <location>
        <position position="1"/>
    </location>
</feature>
<dbReference type="AlphaFoldDB" id="A0A8T8I1Y1"/>
<proteinExistence type="predicted"/>
<accession>A0A8T8I1Y1</accession>
<evidence type="ECO:0000313" key="1">
    <source>
        <dbReference type="EMBL" id="QTR04618.1"/>
    </source>
</evidence>
<sequence>LVTYHGRAWTTTPEAGATTSACAVAAIAAPPPASAIAAPKAVTVAAIRAPIRDAFIIRPLLAVQTCPADATDPGKSTTPP</sequence>
<organism evidence="1 2">
    <name type="scientific">Saccharothrix algeriensis</name>
    <dbReference type="NCBI Taxonomy" id="173560"/>
    <lineage>
        <taxon>Bacteria</taxon>
        <taxon>Bacillati</taxon>
        <taxon>Actinomycetota</taxon>
        <taxon>Actinomycetes</taxon>
        <taxon>Pseudonocardiales</taxon>
        <taxon>Pseudonocardiaceae</taxon>
        <taxon>Saccharothrix</taxon>
    </lineage>
</organism>
<name>A0A8T8I1Y1_9PSEU</name>